<feature type="region of interest" description="Disordered" evidence="1">
    <location>
        <begin position="65"/>
        <end position="111"/>
    </location>
</feature>
<feature type="region of interest" description="Disordered" evidence="1">
    <location>
        <begin position="1"/>
        <end position="50"/>
    </location>
</feature>
<dbReference type="Proteomes" id="UP001620626">
    <property type="component" value="Unassembled WGS sequence"/>
</dbReference>
<dbReference type="AlphaFoldDB" id="A0ABD2J502"/>
<accession>A0ABD2J502</accession>
<comment type="caution">
    <text evidence="2">The sequence shown here is derived from an EMBL/GenBank/DDBJ whole genome shotgun (WGS) entry which is preliminary data.</text>
</comment>
<protein>
    <submittedName>
        <fullName evidence="2">Uncharacterized protein</fullName>
    </submittedName>
</protein>
<sequence>MDPFDDPPHFGQGVGFDPLESAGSDGKPNQTEHNANQMQHNAKQRRQSPSFSFFLEQQRKIIEHCTKSNNSKGNGASEVQPTKFSRMNLDGNVTSSSLPPHRPPFTESSFSAASDRWNCPWGAPPPPPRPAKILSTYEEIDAFAEMRRKAEECDLIDLSDPSPDKNGNGDDEGNDKNNDGDETCSTDDDLEWSNGGDQWESLSAGWTVHPMAPSATVPSTFRADKLPRQAIIYDYTTQPIGMVEHKRTFLPPAHSDGRALLSYPFLRPIFLDGVGLIKAYRACCTENNELPDRSHPYELHFPLMPIVRCLFYWISRGHRTVLCFSQQFSPMGDEIFQATDEDKRNLKTIEENGMADFFKHTNSKEWFDRRSGQMHGCFVTTVPHYLKGMPHDLRYFLSDNDHRPWDHCAERLLQPFYDHKGNTVFFSLYNSKNQCVDSVVLMDEVNSRDQFEEVERHQLSFMEQVLQLKVLFNLLPKDARFRERNLMVEVFTRLKPFL</sequence>
<feature type="compositionally biased region" description="Polar residues" evidence="1">
    <location>
        <begin position="67"/>
        <end position="98"/>
    </location>
</feature>
<evidence type="ECO:0000313" key="3">
    <source>
        <dbReference type="Proteomes" id="UP001620626"/>
    </source>
</evidence>
<feature type="compositionally biased region" description="Acidic residues" evidence="1">
    <location>
        <begin position="180"/>
        <end position="191"/>
    </location>
</feature>
<organism evidence="2 3">
    <name type="scientific">Heterodera trifolii</name>
    <dbReference type="NCBI Taxonomy" id="157864"/>
    <lineage>
        <taxon>Eukaryota</taxon>
        <taxon>Metazoa</taxon>
        <taxon>Ecdysozoa</taxon>
        <taxon>Nematoda</taxon>
        <taxon>Chromadorea</taxon>
        <taxon>Rhabditida</taxon>
        <taxon>Tylenchina</taxon>
        <taxon>Tylenchomorpha</taxon>
        <taxon>Tylenchoidea</taxon>
        <taxon>Heteroderidae</taxon>
        <taxon>Heteroderinae</taxon>
        <taxon>Heterodera</taxon>
    </lineage>
</organism>
<feature type="compositionally biased region" description="Polar residues" evidence="1">
    <location>
        <begin position="27"/>
        <end position="50"/>
    </location>
</feature>
<evidence type="ECO:0000256" key="1">
    <source>
        <dbReference type="SAM" id="MobiDB-lite"/>
    </source>
</evidence>
<dbReference type="EMBL" id="JBICBT010001085">
    <property type="protein sequence ID" value="KAL3084113.1"/>
    <property type="molecule type" value="Genomic_DNA"/>
</dbReference>
<name>A0ABD2J502_9BILA</name>
<feature type="region of interest" description="Disordered" evidence="1">
    <location>
        <begin position="154"/>
        <end position="196"/>
    </location>
</feature>
<gene>
    <name evidence="2" type="ORF">niasHT_033217</name>
</gene>
<evidence type="ECO:0000313" key="2">
    <source>
        <dbReference type="EMBL" id="KAL3084113.1"/>
    </source>
</evidence>
<proteinExistence type="predicted"/>
<reference evidence="2 3" key="1">
    <citation type="submission" date="2024-10" db="EMBL/GenBank/DDBJ databases">
        <authorList>
            <person name="Kim D."/>
        </authorList>
    </citation>
    <scope>NUCLEOTIDE SEQUENCE [LARGE SCALE GENOMIC DNA]</scope>
    <source>
        <strain evidence="2">BH-2024</strain>
    </source>
</reference>
<keyword evidence="3" id="KW-1185">Reference proteome</keyword>